<name>A0A857DHV6_9FIRM</name>
<keyword evidence="3" id="KW-0004">4Fe-4S</keyword>
<dbReference type="PROSITE" id="PS51379">
    <property type="entry name" value="4FE4S_FER_2"/>
    <property type="match status" value="1"/>
</dbReference>
<keyword evidence="8" id="KW-0411">Iron-sulfur</keyword>
<dbReference type="InterPro" id="IPR017896">
    <property type="entry name" value="4Fe4S_Fe-S-bd"/>
</dbReference>
<dbReference type="PROSITE" id="PS00198">
    <property type="entry name" value="4FE4S_FER_1"/>
    <property type="match status" value="1"/>
</dbReference>
<organism evidence="13 14">
    <name type="scientific">Dehalobacter restrictus</name>
    <dbReference type="NCBI Taxonomy" id="55583"/>
    <lineage>
        <taxon>Bacteria</taxon>
        <taxon>Bacillati</taxon>
        <taxon>Bacillota</taxon>
        <taxon>Clostridia</taxon>
        <taxon>Eubacteriales</taxon>
        <taxon>Desulfitobacteriaceae</taxon>
        <taxon>Dehalobacter</taxon>
    </lineage>
</organism>
<evidence type="ECO:0000256" key="9">
    <source>
        <dbReference type="ARBA" id="ARBA00023136"/>
    </source>
</evidence>
<dbReference type="InterPro" id="IPR017900">
    <property type="entry name" value="4Fe4S_Fe_S_CS"/>
</dbReference>
<keyword evidence="4" id="KW-0479">Metal-binding</keyword>
<dbReference type="InterPro" id="IPR012832">
    <property type="entry name" value="RDH"/>
</dbReference>
<evidence type="ECO:0000259" key="12">
    <source>
        <dbReference type="PROSITE" id="PS51379"/>
    </source>
</evidence>
<evidence type="ECO:0000256" key="1">
    <source>
        <dbReference type="ARBA" id="ARBA00004236"/>
    </source>
</evidence>
<keyword evidence="11" id="KW-1133">Transmembrane helix</keyword>
<keyword evidence="11" id="KW-0812">Transmembrane</keyword>
<dbReference type="GO" id="GO:0046872">
    <property type="term" value="F:metal ion binding"/>
    <property type="evidence" value="ECO:0007669"/>
    <property type="project" value="UniProtKB-KW"/>
</dbReference>
<keyword evidence="9 11" id="KW-0472">Membrane</keyword>
<evidence type="ECO:0000256" key="2">
    <source>
        <dbReference type="ARBA" id="ARBA00022475"/>
    </source>
</evidence>
<keyword evidence="7" id="KW-0408">Iron</keyword>
<dbReference type="PANTHER" id="PTHR42827">
    <property type="entry name" value="IRON-SULFUR CLUSTER-BINDING PROTEIN-RELATED"/>
    <property type="match status" value="1"/>
</dbReference>
<dbReference type="NCBIfam" id="TIGR02486">
    <property type="entry name" value="RDH"/>
    <property type="match status" value="1"/>
</dbReference>
<evidence type="ECO:0000256" key="6">
    <source>
        <dbReference type="ARBA" id="ARBA00022737"/>
    </source>
</evidence>
<feature type="domain" description="4Fe-4S ferredoxin-type" evidence="12">
    <location>
        <begin position="329"/>
        <end position="359"/>
    </location>
</feature>
<evidence type="ECO:0000313" key="14">
    <source>
        <dbReference type="Proteomes" id="UP000430508"/>
    </source>
</evidence>
<keyword evidence="2" id="KW-1003">Cell membrane</keyword>
<dbReference type="AlphaFoldDB" id="A0A857DHV6"/>
<dbReference type="RefSeq" id="WP_068883719.1">
    <property type="nucleotide sequence ID" value="NZ_CP046996.1"/>
</dbReference>
<keyword evidence="5" id="KW-0732">Signal</keyword>
<dbReference type="EMBL" id="CP046996">
    <property type="protein sequence ID" value="QGZ99904.1"/>
    <property type="molecule type" value="Genomic_DNA"/>
</dbReference>
<feature type="transmembrane region" description="Helical" evidence="11">
    <location>
        <begin position="21"/>
        <end position="39"/>
    </location>
</feature>
<proteinExistence type="predicted"/>
<protein>
    <submittedName>
        <fullName evidence="13">Reductive dehalogenase</fullName>
    </submittedName>
</protein>
<evidence type="ECO:0000256" key="8">
    <source>
        <dbReference type="ARBA" id="ARBA00023014"/>
    </source>
</evidence>
<evidence type="ECO:0000256" key="4">
    <source>
        <dbReference type="ARBA" id="ARBA00022723"/>
    </source>
</evidence>
<dbReference type="Pfam" id="PF12838">
    <property type="entry name" value="Fer4_7"/>
    <property type="match status" value="1"/>
</dbReference>
<evidence type="ECO:0000256" key="5">
    <source>
        <dbReference type="ARBA" id="ARBA00022729"/>
    </source>
</evidence>
<dbReference type="Gene3D" id="3.30.70.20">
    <property type="match status" value="1"/>
</dbReference>
<reference evidence="13 14" key="1">
    <citation type="submission" date="2019-12" db="EMBL/GenBank/DDBJ databases">
        <title>Sequence classification of anaerobic respiratory reductive dehalogenases: First we see many, then we see few.</title>
        <authorList>
            <person name="Molenda O."/>
            <person name="Puentes Jacome L.A."/>
            <person name="Cao X."/>
            <person name="Nesbo C.L."/>
            <person name="Tang S."/>
            <person name="Morson N."/>
            <person name="Patron J."/>
            <person name="Lomheim L."/>
            <person name="Wishart D.S."/>
            <person name="Edwards E.A."/>
        </authorList>
    </citation>
    <scope>NUCLEOTIDE SEQUENCE [LARGE SCALE GENOMIC DNA]</scope>
    <source>
        <strain evidence="13 14">12DCA</strain>
    </source>
</reference>
<evidence type="ECO:0000256" key="11">
    <source>
        <dbReference type="SAM" id="Phobius"/>
    </source>
</evidence>
<accession>A0A857DHV6</accession>
<evidence type="ECO:0000256" key="7">
    <source>
        <dbReference type="ARBA" id="ARBA00023004"/>
    </source>
</evidence>
<dbReference type="InterPro" id="IPR006311">
    <property type="entry name" value="TAT_signal"/>
</dbReference>
<evidence type="ECO:0000256" key="3">
    <source>
        <dbReference type="ARBA" id="ARBA00022485"/>
    </source>
</evidence>
<dbReference type="GO" id="GO:0005886">
    <property type="term" value="C:plasma membrane"/>
    <property type="evidence" value="ECO:0007669"/>
    <property type="project" value="UniProtKB-SubCell"/>
</dbReference>
<evidence type="ECO:0000313" key="13">
    <source>
        <dbReference type="EMBL" id="QGZ99904.1"/>
    </source>
</evidence>
<dbReference type="Proteomes" id="UP000430508">
    <property type="component" value="Chromosome"/>
</dbReference>
<gene>
    <name evidence="13" type="ORF">GQ588_04205</name>
</gene>
<dbReference type="PANTHER" id="PTHR42827:SF1">
    <property type="entry name" value="IRON-SULFUR CLUSTER-BINDING PROTEIN"/>
    <property type="match status" value="1"/>
</dbReference>
<comment type="subcellular location">
    <subcellularLocation>
        <location evidence="1">Cell membrane</location>
    </subcellularLocation>
</comment>
<keyword evidence="6" id="KW-0677">Repeat</keyword>
<sequence>MSVNNKEKEPKKEFSVSRRGFLKTGVAAAAMGVMGAIAAPSKIANAASPSLSYQPTKGQWSKLRPEANYGGASVRYVESNDQWLGTTKILGKVIQTDEKDAGFSLALAGDLGDKAKAGFLSTVFRHPTVLPFADAIGAISAPSMLTGEPNPNKLQIPDPEQMSQHIKDFAYYLRADEVGIGIMPDYAYYASNMAPPLGAYLVHAVPMDTPYGKAPITDKLPYVICMSVEMHLETWLASTGYDGISNAQSERCYHASANAAVIMASYIRQLGYHARAHHFGNYELIIPPVLIACGMGELTRTGDTAAHPRIGFRHKSAAVTTDLPLIPDKPIDFGMLDFCRVCKKCADNCPAQAITFDDDPVPHNGYLRWNTDSKKCTVFRCANDEGVNCGRCIKVCPWNSKEDSWFHRAGLYIGSKGENASRMLKSIDDMFGYGTEEVTKYKWWLEWPDLYKYDVNATLKAFSATASAAAPGV</sequence>
<dbReference type="GO" id="GO:0051539">
    <property type="term" value="F:4 iron, 4 sulfur cluster binding"/>
    <property type="evidence" value="ECO:0007669"/>
    <property type="project" value="UniProtKB-KW"/>
</dbReference>
<dbReference type="PROSITE" id="PS51318">
    <property type="entry name" value="TAT"/>
    <property type="match status" value="1"/>
</dbReference>
<evidence type="ECO:0000256" key="10">
    <source>
        <dbReference type="ARBA" id="ARBA00029374"/>
    </source>
</evidence>
<dbReference type="SUPFAM" id="SSF54862">
    <property type="entry name" value="4Fe-4S ferredoxins"/>
    <property type="match status" value="1"/>
</dbReference>
<comment type="cofactor">
    <cofactor evidence="10">
        <name>corrinoid</name>
        <dbReference type="ChEBI" id="CHEBI:33913"/>
    </cofactor>
</comment>